<evidence type="ECO:0000256" key="1">
    <source>
        <dbReference type="ARBA" id="ARBA00023015"/>
    </source>
</evidence>
<comment type="caution">
    <text evidence="6">The sequence shown here is derived from an EMBL/GenBank/DDBJ whole genome shotgun (WGS) entry which is preliminary data.</text>
</comment>
<name>A0AAE3VTP0_9ACTN</name>
<protein>
    <submittedName>
        <fullName evidence="6">AcrR family transcriptional regulator</fullName>
    </submittedName>
</protein>
<dbReference type="Pfam" id="PF00440">
    <property type="entry name" value="TetR_N"/>
    <property type="match status" value="1"/>
</dbReference>
<evidence type="ECO:0000256" key="3">
    <source>
        <dbReference type="ARBA" id="ARBA00023163"/>
    </source>
</evidence>
<feature type="DNA-binding region" description="H-T-H motif" evidence="4">
    <location>
        <begin position="34"/>
        <end position="53"/>
    </location>
</feature>
<dbReference type="InterPro" id="IPR001647">
    <property type="entry name" value="HTH_TetR"/>
</dbReference>
<dbReference type="GO" id="GO:0003677">
    <property type="term" value="F:DNA binding"/>
    <property type="evidence" value="ECO:0007669"/>
    <property type="project" value="UniProtKB-UniRule"/>
</dbReference>
<keyword evidence="7" id="KW-1185">Reference proteome</keyword>
<dbReference type="AlphaFoldDB" id="A0AAE3VTP0"/>
<dbReference type="Proteomes" id="UP001240236">
    <property type="component" value="Unassembled WGS sequence"/>
</dbReference>
<dbReference type="InterPro" id="IPR041478">
    <property type="entry name" value="TetR_C_27"/>
</dbReference>
<dbReference type="SUPFAM" id="SSF46689">
    <property type="entry name" value="Homeodomain-like"/>
    <property type="match status" value="1"/>
</dbReference>
<accession>A0AAE3VTP0</accession>
<dbReference type="PRINTS" id="PR00455">
    <property type="entry name" value="HTHTETR"/>
</dbReference>
<dbReference type="Pfam" id="PF17935">
    <property type="entry name" value="TetR_C_27"/>
    <property type="match status" value="1"/>
</dbReference>
<feature type="domain" description="HTH tetR-type" evidence="5">
    <location>
        <begin position="11"/>
        <end position="71"/>
    </location>
</feature>
<dbReference type="InterPro" id="IPR036271">
    <property type="entry name" value="Tet_transcr_reg_TetR-rel_C_sf"/>
</dbReference>
<reference evidence="6 7" key="1">
    <citation type="submission" date="2023-07" db="EMBL/GenBank/DDBJ databases">
        <title>Sequencing the genomes of 1000 actinobacteria strains.</title>
        <authorList>
            <person name="Klenk H.-P."/>
        </authorList>
    </citation>
    <scope>NUCLEOTIDE SEQUENCE [LARGE SCALE GENOMIC DNA]</scope>
    <source>
        <strain evidence="6 7">DSM 44709</strain>
    </source>
</reference>
<keyword evidence="1" id="KW-0805">Transcription regulation</keyword>
<dbReference type="PANTHER" id="PTHR47506">
    <property type="entry name" value="TRANSCRIPTIONAL REGULATORY PROTEIN"/>
    <property type="match status" value="1"/>
</dbReference>
<gene>
    <name evidence="6" type="ORF">J2S42_000143</name>
</gene>
<organism evidence="6 7">
    <name type="scientific">Catenuloplanes indicus</name>
    <dbReference type="NCBI Taxonomy" id="137267"/>
    <lineage>
        <taxon>Bacteria</taxon>
        <taxon>Bacillati</taxon>
        <taxon>Actinomycetota</taxon>
        <taxon>Actinomycetes</taxon>
        <taxon>Micromonosporales</taxon>
        <taxon>Micromonosporaceae</taxon>
        <taxon>Catenuloplanes</taxon>
    </lineage>
</organism>
<dbReference type="PROSITE" id="PS50977">
    <property type="entry name" value="HTH_TETR_2"/>
    <property type="match status" value="1"/>
</dbReference>
<evidence type="ECO:0000313" key="7">
    <source>
        <dbReference type="Proteomes" id="UP001240236"/>
    </source>
</evidence>
<keyword evidence="3" id="KW-0804">Transcription</keyword>
<sequence>MARTVDPVAHSQRREAYLDAAQRIIQTKGYEALSIQDVLAATGTSKGAFYHYFTGKPALLDAIVARMVDAAAAQLAPAGGSALDRLDGVFAGLATFKAGQKDLIVAMVKVWMSDENAVMREHFRRRAIAALTPPLAEIIRQGADEGVFDVADPDATAGVFAAMVLGANDAATALIGQHATYEQVIDRLGAFGTAFERVLGAAPGALRFDRRLATVREWFDAIA</sequence>
<evidence type="ECO:0000313" key="6">
    <source>
        <dbReference type="EMBL" id="MDQ0363474.1"/>
    </source>
</evidence>
<keyword evidence="2 4" id="KW-0238">DNA-binding</keyword>
<proteinExistence type="predicted"/>
<dbReference type="SUPFAM" id="SSF48498">
    <property type="entry name" value="Tetracyclin repressor-like, C-terminal domain"/>
    <property type="match status" value="1"/>
</dbReference>
<dbReference type="Gene3D" id="1.10.357.10">
    <property type="entry name" value="Tetracycline Repressor, domain 2"/>
    <property type="match status" value="1"/>
</dbReference>
<evidence type="ECO:0000256" key="2">
    <source>
        <dbReference type="ARBA" id="ARBA00023125"/>
    </source>
</evidence>
<evidence type="ECO:0000259" key="5">
    <source>
        <dbReference type="PROSITE" id="PS50977"/>
    </source>
</evidence>
<evidence type="ECO:0000256" key="4">
    <source>
        <dbReference type="PROSITE-ProRule" id="PRU00335"/>
    </source>
</evidence>
<dbReference type="PANTHER" id="PTHR47506:SF1">
    <property type="entry name" value="HTH-TYPE TRANSCRIPTIONAL REGULATOR YJDC"/>
    <property type="match status" value="1"/>
</dbReference>
<dbReference type="RefSeq" id="WP_307234136.1">
    <property type="nucleotide sequence ID" value="NZ_JAUSUZ010000001.1"/>
</dbReference>
<dbReference type="InterPro" id="IPR009057">
    <property type="entry name" value="Homeodomain-like_sf"/>
</dbReference>
<dbReference type="EMBL" id="JAUSUZ010000001">
    <property type="protein sequence ID" value="MDQ0363474.1"/>
    <property type="molecule type" value="Genomic_DNA"/>
</dbReference>